<name>A0ACD4CXU0_9HYPH</name>
<keyword evidence="2" id="KW-1185">Reference proteome</keyword>
<accession>A0ACD4CXU0</accession>
<protein>
    <submittedName>
        <fullName evidence="1">PIN domain-containing protein</fullName>
    </submittedName>
</protein>
<reference evidence="1" key="1">
    <citation type="submission" date="2022-09" db="EMBL/GenBank/DDBJ databases">
        <title>Interaction between co-microsymbionts with complementary sets of symbiotic genes in legume-rhizobium systems.</title>
        <authorList>
            <person name="Safronova V."/>
            <person name="Sazanova A."/>
            <person name="Afonin A."/>
            <person name="Chirak E."/>
        </authorList>
    </citation>
    <scope>NUCLEOTIDE SEQUENCE</scope>
    <source>
        <strain evidence="1">A18/3m</strain>
    </source>
</reference>
<dbReference type="EMBL" id="CP104972">
    <property type="protein sequence ID" value="UXN58391.1"/>
    <property type="molecule type" value="Genomic_DNA"/>
</dbReference>
<proteinExistence type="predicted"/>
<keyword evidence="1" id="KW-0614">Plasmid</keyword>
<dbReference type="Proteomes" id="UP001061991">
    <property type="component" value="Plasmid p_unnamed1"/>
</dbReference>
<evidence type="ECO:0000313" key="1">
    <source>
        <dbReference type="EMBL" id="UXN58391.1"/>
    </source>
</evidence>
<geneLocation type="plasmid" evidence="1 2">
    <name>p_unnamed1</name>
</geneLocation>
<sequence>MGTFTAFLDASVLYPAPLRDLLLELAVSDLYRAKWSNTVHDEWINALLTSRDDLTRERLERTRHLMNAHVRDALVTDFDQLIGILQLPDPDDRHVLAAAIKGRADLIVTANLKDFPHSQLAPWGIEAQHPDEFLTHQFHLSQPQFLAAIKAVRLRLKNPPKTVEDYLDTLRAQGLLATVNEIQAFDQFI</sequence>
<evidence type="ECO:0000313" key="2">
    <source>
        <dbReference type="Proteomes" id="UP001061991"/>
    </source>
</evidence>
<gene>
    <name evidence="1" type="ORF">N8E88_10055</name>
</gene>
<organism evidence="1 2">
    <name type="scientific">Phyllobacterium zundukense</name>
    <dbReference type="NCBI Taxonomy" id="1867719"/>
    <lineage>
        <taxon>Bacteria</taxon>
        <taxon>Pseudomonadati</taxon>
        <taxon>Pseudomonadota</taxon>
        <taxon>Alphaproteobacteria</taxon>
        <taxon>Hyphomicrobiales</taxon>
        <taxon>Phyllobacteriaceae</taxon>
        <taxon>Phyllobacterium</taxon>
    </lineage>
</organism>